<sequence>MIVNHVLLKLKDQSPSHIEQIQAVLLSLRGKIDVLLDIRVEASIRPGPSAYDLILITRFASLEDMDEYLLHPAHQEVGQLIGSILETQASVCCAETLGSFKF</sequence>
<proteinExistence type="predicted"/>
<organism evidence="1 2">
    <name type="scientific">Paenibacillus mesotrionivorans</name>
    <dbReference type="NCBI Taxonomy" id="3160968"/>
    <lineage>
        <taxon>Bacteria</taxon>
        <taxon>Bacillati</taxon>
        <taxon>Bacillota</taxon>
        <taxon>Bacilli</taxon>
        <taxon>Bacillales</taxon>
        <taxon>Paenibacillaceae</taxon>
        <taxon>Paenibacillus</taxon>
    </lineage>
</organism>
<gene>
    <name evidence="1" type="ORF">ACI1P1_24230</name>
</gene>
<keyword evidence="2" id="KW-1185">Reference proteome</keyword>
<dbReference type="Proteomes" id="UP001631969">
    <property type="component" value="Unassembled WGS sequence"/>
</dbReference>
<protein>
    <submittedName>
        <fullName evidence="1">Dabb family protein</fullName>
    </submittedName>
</protein>
<reference evidence="1" key="1">
    <citation type="submission" date="2024-12" db="EMBL/GenBank/DDBJ databases">
        <authorList>
            <person name="Wu N."/>
        </authorList>
    </citation>
    <scope>NUCLEOTIDE SEQUENCE</scope>
    <source>
        <strain evidence="1">P15</strain>
    </source>
</reference>
<evidence type="ECO:0000313" key="2">
    <source>
        <dbReference type="Proteomes" id="UP001631969"/>
    </source>
</evidence>
<accession>A0ACC7PAN0</accession>
<dbReference type="EMBL" id="JBJURJ010000018">
    <property type="protein sequence ID" value="MFM9331407.1"/>
    <property type="molecule type" value="Genomic_DNA"/>
</dbReference>
<evidence type="ECO:0000313" key="1">
    <source>
        <dbReference type="EMBL" id="MFM9331407.1"/>
    </source>
</evidence>
<comment type="caution">
    <text evidence="1">The sequence shown here is derived from an EMBL/GenBank/DDBJ whole genome shotgun (WGS) entry which is preliminary data.</text>
</comment>
<name>A0ACC7PAN0_9BACL</name>